<dbReference type="GO" id="GO:0007229">
    <property type="term" value="P:integrin-mediated signaling pathway"/>
    <property type="evidence" value="ECO:0007669"/>
    <property type="project" value="UniProtKB-KW"/>
</dbReference>
<sequence length="197" mass="22296">LTAINRQTNARNRGGIRNKRSVPEEELPRVTRSIYPTLEKTPQKIAQCGRQFANLGLPTCVQIPCLVDNFESRDAVRIVFQAFIWTETLFKNKISDIAIVTEVTSEMPTTSHGLAINGQREIKPVSIRQIFVFEGIKALIKKEIPIWPIILGVFLGLLLLSCIGLALWKLGFFQRKKWQHAHDLNAASRARPTQLIL</sequence>
<keyword evidence="2 8" id="KW-0401">Integrin</keyword>
<dbReference type="InterPro" id="IPR018184">
    <property type="entry name" value="Integrin_alpha_C_CS"/>
</dbReference>
<dbReference type="Gene3D" id="2.60.40.1530">
    <property type="entry name" value="ntegrin, alpha v. Chain A, domain 4"/>
    <property type="match status" value="1"/>
</dbReference>
<protein>
    <submittedName>
        <fullName evidence="8">Integrin, alpha</fullName>
    </submittedName>
</protein>
<evidence type="ECO:0000256" key="6">
    <source>
        <dbReference type="SAM" id="Phobius"/>
    </source>
</evidence>
<dbReference type="PANTHER" id="PTHR23220:SF134">
    <property type="entry name" value="INTEGRIN ALPHA-2 DOMAIN-CONTAINING PROTEIN"/>
    <property type="match status" value="1"/>
</dbReference>
<evidence type="ECO:0000256" key="4">
    <source>
        <dbReference type="ARBA" id="ARBA00023180"/>
    </source>
</evidence>
<comment type="caution">
    <text evidence="8">The sequence shown here is derived from an EMBL/GenBank/DDBJ whole genome shotgun (WGS) entry which is preliminary data.</text>
</comment>
<dbReference type="SUPFAM" id="SSF69179">
    <property type="entry name" value="Integrin domains"/>
    <property type="match status" value="1"/>
</dbReference>
<keyword evidence="9" id="KW-1185">Reference proteome</keyword>
<dbReference type="Proteomes" id="UP001626550">
    <property type="component" value="Unassembled WGS sequence"/>
</dbReference>
<dbReference type="GO" id="GO:0016020">
    <property type="term" value="C:membrane"/>
    <property type="evidence" value="ECO:0007669"/>
    <property type="project" value="UniProtKB-SubCell"/>
</dbReference>
<dbReference type="Pfam" id="PF20806">
    <property type="entry name" value="Integrin_A_Ig_3"/>
    <property type="match status" value="1"/>
</dbReference>
<dbReference type="AlphaFoldDB" id="A0ABD2PIM7"/>
<evidence type="ECO:0000259" key="7">
    <source>
        <dbReference type="Pfam" id="PF20806"/>
    </source>
</evidence>
<feature type="compositionally biased region" description="Polar residues" evidence="5">
    <location>
        <begin position="1"/>
        <end position="11"/>
    </location>
</feature>
<dbReference type="Gene3D" id="1.20.5.930">
    <property type="entry name" value="Bicelle-embedded integrin alpha(iib) transmembrane segment"/>
    <property type="match status" value="1"/>
</dbReference>
<dbReference type="PROSITE" id="PS00242">
    <property type="entry name" value="INTEGRIN_ALPHA"/>
    <property type="match status" value="1"/>
</dbReference>
<proteinExistence type="predicted"/>
<name>A0ABD2PIM7_9PLAT</name>
<dbReference type="PANTHER" id="PTHR23220">
    <property type="entry name" value="INTEGRIN ALPHA"/>
    <property type="match status" value="1"/>
</dbReference>
<dbReference type="InterPro" id="IPR048286">
    <property type="entry name" value="Integrin_alpha_Ig-like_3"/>
</dbReference>
<dbReference type="InterPro" id="IPR032695">
    <property type="entry name" value="Integrin_dom_sf"/>
</dbReference>
<feature type="transmembrane region" description="Helical" evidence="6">
    <location>
        <begin position="146"/>
        <end position="168"/>
    </location>
</feature>
<dbReference type="EMBL" id="JBJKFK010008947">
    <property type="protein sequence ID" value="KAL3306939.1"/>
    <property type="molecule type" value="Genomic_DNA"/>
</dbReference>
<accession>A0ABD2PIM7</accession>
<keyword evidence="3 6" id="KW-0472">Membrane</keyword>
<reference evidence="8 9" key="1">
    <citation type="submission" date="2024-11" db="EMBL/GenBank/DDBJ databases">
        <title>Adaptive evolution of stress response genes in parasites aligns with host niche diversity.</title>
        <authorList>
            <person name="Hahn C."/>
            <person name="Resl P."/>
        </authorList>
    </citation>
    <scope>NUCLEOTIDE SEQUENCE [LARGE SCALE GENOMIC DNA]</scope>
    <source>
        <strain evidence="8">EGGRZ-B1_66</strain>
        <tissue evidence="8">Body</tissue>
    </source>
</reference>
<organism evidence="8 9">
    <name type="scientific">Cichlidogyrus casuarinus</name>
    <dbReference type="NCBI Taxonomy" id="1844966"/>
    <lineage>
        <taxon>Eukaryota</taxon>
        <taxon>Metazoa</taxon>
        <taxon>Spiralia</taxon>
        <taxon>Lophotrochozoa</taxon>
        <taxon>Platyhelminthes</taxon>
        <taxon>Monogenea</taxon>
        <taxon>Monopisthocotylea</taxon>
        <taxon>Dactylogyridea</taxon>
        <taxon>Ancyrocephalidae</taxon>
        <taxon>Cichlidogyrus</taxon>
    </lineage>
</organism>
<evidence type="ECO:0000256" key="1">
    <source>
        <dbReference type="ARBA" id="ARBA00004479"/>
    </source>
</evidence>
<keyword evidence="6" id="KW-1133">Transmembrane helix</keyword>
<feature type="non-terminal residue" evidence="8">
    <location>
        <position position="1"/>
    </location>
</feature>
<feature type="domain" description="Integrin alpha third immunoglobulin-like" evidence="7">
    <location>
        <begin position="10"/>
        <end position="110"/>
    </location>
</feature>
<feature type="region of interest" description="Disordered" evidence="5">
    <location>
        <begin position="1"/>
        <end position="24"/>
    </location>
</feature>
<comment type="subcellular location">
    <subcellularLocation>
        <location evidence="1">Membrane</location>
        <topology evidence="1">Single-pass type I membrane protein</topology>
    </subcellularLocation>
</comment>
<evidence type="ECO:0000256" key="2">
    <source>
        <dbReference type="ARBA" id="ARBA00023037"/>
    </source>
</evidence>
<evidence type="ECO:0000313" key="8">
    <source>
        <dbReference type="EMBL" id="KAL3306939.1"/>
    </source>
</evidence>
<evidence type="ECO:0000313" key="9">
    <source>
        <dbReference type="Proteomes" id="UP001626550"/>
    </source>
</evidence>
<keyword evidence="4" id="KW-0325">Glycoprotein</keyword>
<evidence type="ECO:0000256" key="3">
    <source>
        <dbReference type="ARBA" id="ARBA00023136"/>
    </source>
</evidence>
<evidence type="ECO:0000256" key="5">
    <source>
        <dbReference type="SAM" id="MobiDB-lite"/>
    </source>
</evidence>
<gene>
    <name evidence="8" type="primary">ITGA9_4</name>
    <name evidence="8" type="ORF">Ciccas_014562</name>
</gene>
<keyword evidence="6" id="KW-0812">Transmembrane</keyword>